<organism evidence="2">
    <name type="scientific">Lepeophtheirus salmonis</name>
    <name type="common">Salmon louse</name>
    <name type="synonym">Caligus salmonis</name>
    <dbReference type="NCBI Taxonomy" id="72036"/>
    <lineage>
        <taxon>Eukaryota</taxon>
        <taxon>Metazoa</taxon>
        <taxon>Ecdysozoa</taxon>
        <taxon>Arthropoda</taxon>
        <taxon>Crustacea</taxon>
        <taxon>Multicrustacea</taxon>
        <taxon>Hexanauplia</taxon>
        <taxon>Copepoda</taxon>
        <taxon>Siphonostomatoida</taxon>
        <taxon>Caligidae</taxon>
        <taxon>Lepeophtheirus</taxon>
    </lineage>
</organism>
<name>A0A0K2VH84_LEPSM</name>
<evidence type="ECO:0000313" key="2">
    <source>
        <dbReference type="EMBL" id="CDW49557.1"/>
    </source>
</evidence>
<dbReference type="Pfam" id="PF01927">
    <property type="entry name" value="Mut7-C"/>
    <property type="match status" value="1"/>
</dbReference>
<dbReference type="InterPro" id="IPR002782">
    <property type="entry name" value="Mut7-C_RNAse_dom"/>
</dbReference>
<sequence length="80" mass="9025">MIFLSHCQITSSKREIIIGEVHKISLPSVTTSSGVHLKISDIPDQITNSMDTFYICSSCGHVYWKGSHWDKVKEKCSNLQ</sequence>
<protein>
    <recommendedName>
        <fullName evidence="1">Mut7-C RNAse domain-containing protein</fullName>
    </recommendedName>
</protein>
<dbReference type="AlphaFoldDB" id="A0A0K2VH84"/>
<dbReference type="OrthoDB" id="18193at2759"/>
<accession>A0A0K2VH84</accession>
<feature type="domain" description="Mut7-C RNAse" evidence="1">
    <location>
        <begin position="40"/>
        <end position="75"/>
    </location>
</feature>
<evidence type="ECO:0000259" key="1">
    <source>
        <dbReference type="Pfam" id="PF01927"/>
    </source>
</evidence>
<reference evidence="2" key="1">
    <citation type="submission" date="2014-05" db="EMBL/GenBank/DDBJ databases">
        <authorList>
            <person name="Chronopoulou M."/>
        </authorList>
    </citation>
    <scope>NUCLEOTIDE SEQUENCE</scope>
    <source>
        <tissue evidence="2">Whole organism</tissue>
    </source>
</reference>
<dbReference type="EMBL" id="HACA01032196">
    <property type="protein sequence ID" value="CDW49557.1"/>
    <property type="molecule type" value="Transcribed_RNA"/>
</dbReference>
<proteinExistence type="predicted"/>